<dbReference type="PANTHER" id="PTHR37422">
    <property type="entry name" value="TEICHURONIC ACID BIOSYNTHESIS PROTEIN TUAE"/>
    <property type="match status" value="1"/>
</dbReference>
<sequence length="406" mass="46872">MYQESLRISKNNDRINVVCILLIIFAIFVSRDETLNKLALYVALPLSFILSFIADGNSLYVNKYLKLVLGLYLWLFLTIITSLNIDVSMGYVNQMLGCILLCYSISNLAQNKKVLPWLYITYSFLLVEAIIYAQNNFLALNFDISSGRVDSAKLNANTLSYYVFYATISLYIVSDFFSVKKVEKLFDVLFIAMIPVSFFVAIIAASRQVLVIQIPTIILLLWIRYFKGAKLIKSIIAVVLIIVAFLLFNEPVTQIYDNSYLSTRNKTAYEEDIRVVLIKEAYKIGCENPVFGLGPGGFALQQSDHLFSHCTYTELFANSGFIALALYVYLLLYFEFTQYKRYRSFKDNRYLVFLTFGCAFIVYQFFFVFTSDLWLISFFVLVATHSELYYSQTHKRAILHKRVFCK</sequence>
<feature type="transmembrane region" description="Helical" evidence="5">
    <location>
        <begin position="116"/>
        <end position="134"/>
    </location>
</feature>
<accession>K5YWP1</accession>
<evidence type="ECO:0000256" key="3">
    <source>
        <dbReference type="ARBA" id="ARBA00022989"/>
    </source>
</evidence>
<comment type="subcellular location">
    <subcellularLocation>
        <location evidence="1">Membrane</location>
        <topology evidence="1">Multi-pass membrane protein</topology>
    </subcellularLocation>
</comment>
<dbReference type="HOGENOM" id="CLU_677655_0_0_10"/>
<dbReference type="Proteomes" id="UP000001218">
    <property type="component" value="Unassembled WGS sequence"/>
</dbReference>
<feature type="transmembrane region" description="Helical" evidence="5">
    <location>
        <begin position="65"/>
        <end position="85"/>
    </location>
</feature>
<evidence type="ECO:0000256" key="4">
    <source>
        <dbReference type="ARBA" id="ARBA00023136"/>
    </source>
</evidence>
<feature type="transmembrane region" description="Helical" evidence="5">
    <location>
        <begin position="373"/>
        <end position="391"/>
    </location>
</feature>
<dbReference type="RefSeq" id="WP_008157427.1">
    <property type="nucleotide sequence ID" value="NZ_JH976467.1"/>
</dbReference>
<keyword evidence="4 5" id="KW-0472">Membrane</keyword>
<feature type="transmembrane region" description="Helical" evidence="5">
    <location>
        <begin position="315"/>
        <end position="336"/>
    </location>
</feature>
<evidence type="ECO:0000256" key="5">
    <source>
        <dbReference type="SAM" id="Phobius"/>
    </source>
</evidence>
<gene>
    <name evidence="7" type="ORF">HMPREF1077_02666</name>
</gene>
<dbReference type="AlphaFoldDB" id="K5YWP1"/>
<protein>
    <recommendedName>
        <fullName evidence="6">O-antigen ligase-related domain-containing protein</fullName>
    </recommendedName>
</protein>
<dbReference type="GO" id="GO:0016020">
    <property type="term" value="C:membrane"/>
    <property type="evidence" value="ECO:0007669"/>
    <property type="project" value="UniProtKB-SubCell"/>
</dbReference>
<dbReference type="InterPro" id="IPR051533">
    <property type="entry name" value="WaaL-like"/>
</dbReference>
<dbReference type="Pfam" id="PF04932">
    <property type="entry name" value="Wzy_C"/>
    <property type="match status" value="1"/>
</dbReference>
<organism evidence="7 8">
    <name type="scientific">Parabacteroides johnsonii CL02T12C29</name>
    <dbReference type="NCBI Taxonomy" id="999419"/>
    <lineage>
        <taxon>Bacteria</taxon>
        <taxon>Pseudomonadati</taxon>
        <taxon>Bacteroidota</taxon>
        <taxon>Bacteroidia</taxon>
        <taxon>Bacteroidales</taxon>
        <taxon>Tannerellaceae</taxon>
        <taxon>Parabacteroides</taxon>
    </lineage>
</organism>
<keyword evidence="3 5" id="KW-1133">Transmembrane helix</keyword>
<keyword evidence="2 5" id="KW-0812">Transmembrane</keyword>
<feature type="transmembrane region" description="Helical" evidence="5">
    <location>
        <begin position="348"/>
        <end position="367"/>
    </location>
</feature>
<feature type="transmembrane region" description="Helical" evidence="5">
    <location>
        <begin position="210"/>
        <end position="226"/>
    </location>
</feature>
<dbReference type="PATRIC" id="fig|999419.3.peg.2734"/>
<proteinExistence type="predicted"/>
<evidence type="ECO:0000313" key="7">
    <source>
        <dbReference type="EMBL" id="EKN07554.1"/>
    </source>
</evidence>
<evidence type="ECO:0000256" key="2">
    <source>
        <dbReference type="ARBA" id="ARBA00022692"/>
    </source>
</evidence>
<reference evidence="7 8" key="1">
    <citation type="submission" date="2012-02" db="EMBL/GenBank/DDBJ databases">
        <title>The Genome Sequence of Parabacteroides johnsonii CL02T12C29.</title>
        <authorList>
            <consortium name="The Broad Institute Genome Sequencing Platform"/>
            <person name="Earl A."/>
            <person name="Ward D."/>
            <person name="Feldgarden M."/>
            <person name="Gevers D."/>
            <person name="Zitomersky N.L."/>
            <person name="Coyne M.J."/>
            <person name="Comstock L.E."/>
            <person name="Young S.K."/>
            <person name="Zeng Q."/>
            <person name="Gargeya S."/>
            <person name="Fitzgerald M."/>
            <person name="Haas B."/>
            <person name="Abouelleil A."/>
            <person name="Alvarado L."/>
            <person name="Arachchi H.M."/>
            <person name="Berlin A."/>
            <person name="Chapman S.B."/>
            <person name="Gearin G."/>
            <person name="Goldberg J."/>
            <person name="Griggs A."/>
            <person name="Gujja S."/>
            <person name="Hansen M."/>
            <person name="Heiman D."/>
            <person name="Howarth C."/>
            <person name="Larimer J."/>
            <person name="Lui A."/>
            <person name="MacDonald P.J.P."/>
            <person name="McCowen C."/>
            <person name="Montmayeur A."/>
            <person name="Murphy C."/>
            <person name="Neiman D."/>
            <person name="Pearson M."/>
            <person name="Priest M."/>
            <person name="Roberts A."/>
            <person name="Saif S."/>
            <person name="Shea T."/>
            <person name="Sisk P."/>
            <person name="Stolte C."/>
            <person name="Sykes S."/>
            <person name="Wortman J."/>
            <person name="Nusbaum C."/>
            <person name="Birren B."/>
        </authorList>
    </citation>
    <scope>NUCLEOTIDE SEQUENCE [LARGE SCALE GENOMIC DNA]</scope>
    <source>
        <strain evidence="7 8">CL02T12C29</strain>
    </source>
</reference>
<evidence type="ECO:0000313" key="8">
    <source>
        <dbReference type="Proteomes" id="UP000001218"/>
    </source>
</evidence>
<feature type="transmembrane region" description="Helical" evidence="5">
    <location>
        <begin position="231"/>
        <end position="248"/>
    </location>
</feature>
<feature type="domain" description="O-antigen ligase-related" evidence="6">
    <location>
        <begin position="197"/>
        <end position="328"/>
    </location>
</feature>
<dbReference type="InterPro" id="IPR007016">
    <property type="entry name" value="O-antigen_ligase-rel_domated"/>
</dbReference>
<dbReference type="eggNOG" id="ENOG5033GW0">
    <property type="taxonomic scope" value="Bacteria"/>
</dbReference>
<evidence type="ECO:0000256" key="1">
    <source>
        <dbReference type="ARBA" id="ARBA00004141"/>
    </source>
</evidence>
<dbReference type="EMBL" id="AGZP01000027">
    <property type="protein sequence ID" value="EKN07554.1"/>
    <property type="molecule type" value="Genomic_DNA"/>
</dbReference>
<dbReference type="PANTHER" id="PTHR37422:SF17">
    <property type="entry name" value="O-ANTIGEN LIGASE"/>
    <property type="match status" value="1"/>
</dbReference>
<feature type="transmembrane region" description="Helical" evidence="5">
    <location>
        <begin position="185"/>
        <end position="204"/>
    </location>
</feature>
<feature type="transmembrane region" description="Helical" evidence="5">
    <location>
        <begin position="91"/>
        <end position="109"/>
    </location>
</feature>
<feature type="transmembrane region" description="Helical" evidence="5">
    <location>
        <begin position="154"/>
        <end position="173"/>
    </location>
</feature>
<dbReference type="OrthoDB" id="1079132at2"/>
<comment type="caution">
    <text evidence="7">The sequence shown here is derived from an EMBL/GenBank/DDBJ whole genome shotgun (WGS) entry which is preliminary data.</text>
</comment>
<evidence type="ECO:0000259" key="6">
    <source>
        <dbReference type="Pfam" id="PF04932"/>
    </source>
</evidence>
<feature type="transmembrane region" description="Helical" evidence="5">
    <location>
        <begin position="35"/>
        <end position="53"/>
    </location>
</feature>
<feature type="transmembrane region" description="Helical" evidence="5">
    <location>
        <begin position="12"/>
        <end position="29"/>
    </location>
</feature>
<name>K5YWP1_9BACT</name>